<dbReference type="AlphaFoldDB" id="A0A485KCI4"/>
<keyword evidence="3" id="KW-1185">Reference proteome</keyword>
<dbReference type="InterPro" id="IPR002110">
    <property type="entry name" value="Ankyrin_rpt"/>
</dbReference>
<dbReference type="Pfam" id="PF13637">
    <property type="entry name" value="Ank_4"/>
    <property type="match status" value="1"/>
</dbReference>
<reference evidence="1" key="2">
    <citation type="submission" date="2019-06" db="EMBL/GenBank/DDBJ databases">
        <title>Genomics analysis of Aphanomyces spp. identifies a new class of oomycete effector associated with host adaptation.</title>
        <authorList>
            <person name="Gaulin E."/>
        </authorList>
    </citation>
    <scope>NUCLEOTIDE SEQUENCE</scope>
    <source>
        <strain evidence="1">CBS 578.67</strain>
    </source>
</reference>
<protein>
    <submittedName>
        <fullName evidence="2">Aste57867_2983 protein</fullName>
    </submittedName>
</protein>
<evidence type="ECO:0000313" key="1">
    <source>
        <dbReference type="EMBL" id="KAF0716179.1"/>
    </source>
</evidence>
<dbReference type="InterPro" id="IPR036770">
    <property type="entry name" value="Ankyrin_rpt-contain_sf"/>
</dbReference>
<dbReference type="SUPFAM" id="SSF140860">
    <property type="entry name" value="Pseudo ankyrin repeat-like"/>
    <property type="match status" value="1"/>
</dbReference>
<evidence type="ECO:0000313" key="2">
    <source>
        <dbReference type="EMBL" id="VFT80165.1"/>
    </source>
</evidence>
<reference evidence="2 3" key="1">
    <citation type="submission" date="2019-03" db="EMBL/GenBank/DDBJ databases">
        <authorList>
            <person name="Gaulin E."/>
            <person name="Dumas B."/>
        </authorList>
    </citation>
    <scope>NUCLEOTIDE SEQUENCE [LARGE SCALE GENOMIC DNA]</scope>
    <source>
        <strain evidence="2">CBS 568.67</strain>
    </source>
</reference>
<dbReference type="PANTHER" id="PTHR46586">
    <property type="entry name" value="ANKYRIN REPEAT-CONTAINING PROTEIN"/>
    <property type="match status" value="1"/>
</dbReference>
<dbReference type="Gene3D" id="1.25.40.20">
    <property type="entry name" value="Ankyrin repeat-containing domain"/>
    <property type="match status" value="1"/>
</dbReference>
<dbReference type="Proteomes" id="UP000332933">
    <property type="component" value="Unassembled WGS sequence"/>
</dbReference>
<dbReference type="PANTHER" id="PTHR46586:SF3">
    <property type="entry name" value="ANKYRIN REPEAT-CONTAINING PROTEIN"/>
    <property type="match status" value="1"/>
</dbReference>
<gene>
    <name evidence="2" type="primary">Aste57867_2983</name>
    <name evidence="1" type="ORF">As57867_002974</name>
    <name evidence="2" type="ORF">ASTE57867_2983</name>
</gene>
<proteinExistence type="predicted"/>
<accession>A0A485KCI4</accession>
<dbReference type="EMBL" id="CAADRA010000447">
    <property type="protein sequence ID" value="VFT80165.1"/>
    <property type="molecule type" value="Genomic_DNA"/>
</dbReference>
<organism evidence="2 3">
    <name type="scientific">Aphanomyces stellatus</name>
    <dbReference type="NCBI Taxonomy" id="120398"/>
    <lineage>
        <taxon>Eukaryota</taxon>
        <taxon>Sar</taxon>
        <taxon>Stramenopiles</taxon>
        <taxon>Oomycota</taxon>
        <taxon>Saprolegniomycetes</taxon>
        <taxon>Saprolegniales</taxon>
        <taxon>Verrucalvaceae</taxon>
        <taxon>Aphanomyces</taxon>
    </lineage>
</organism>
<dbReference type="InterPro" id="IPR052050">
    <property type="entry name" value="SecEffector_AnkRepeat"/>
</dbReference>
<evidence type="ECO:0000313" key="3">
    <source>
        <dbReference type="Proteomes" id="UP000332933"/>
    </source>
</evidence>
<sequence>MEKAAEHGHLTMMTWLHERDPTIGCSPNAGYKALANGHVDIVRWLFARRLYDRVTASATPKAIQNGHIMSVEAFEATIFTPECVDATDALRAAALFRRLRS</sequence>
<name>A0A485KCI4_9STRA</name>
<dbReference type="OrthoDB" id="128662at2759"/>
<dbReference type="EMBL" id="VJMH01000447">
    <property type="protein sequence ID" value="KAF0716179.1"/>
    <property type="molecule type" value="Genomic_DNA"/>
</dbReference>